<feature type="transmembrane region" description="Helical" evidence="8">
    <location>
        <begin position="28"/>
        <end position="50"/>
    </location>
</feature>
<protein>
    <recommendedName>
        <fullName evidence="15">DUF221 domain protein</fullName>
    </recommendedName>
</protein>
<feature type="transmembrane region" description="Helical" evidence="8">
    <location>
        <begin position="155"/>
        <end position="174"/>
    </location>
</feature>
<evidence type="ECO:0000256" key="6">
    <source>
        <dbReference type="ARBA" id="ARBA00023136"/>
    </source>
</evidence>
<dbReference type="Pfam" id="PF02714">
    <property type="entry name" value="RSN1_7TM"/>
    <property type="match status" value="1"/>
</dbReference>
<feature type="domain" description="10TM putative phosphate transporter extracellular tail" evidence="10">
    <location>
        <begin position="796"/>
        <end position="888"/>
    </location>
</feature>
<comment type="caution">
    <text evidence="13">The sequence shown here is derived from an EMBL/GenBank/DDBJ whole genome shotgun (WGS) entry which is preliminary data.</text>
</comment>
<feature type="transmembrane region" description="Helical" evidence="8">
    <location>
        <begin position="458"/>
        <end position="482"/>
    </location>
</feature>
<feature type="transmembrane region" description="Helical" evidence="8">
    <location>
        <begin position="411"/>
        <end position="438"/>
    </location>
</feature>
<feature type="transmembrane region" description="Helical" evidence="8">
    <location>
        <begin position="597"/>
        <end position="620"/>
    </location>
</feature>
<feature type="domain" description="CSC1/OSCA1-like 7TM region" evidence="9">
    <location>
        <begin position="412"/>
        <end position="683"/>
    </location>
</feature>
<comment type="similarity">
    <text evidence="2">Belongs to the CSC1 (TC 1.A.17) family.</text>
</comment>
<feature type="transmembrane region" description="Helical" evidence="8">
    <location>
        <begin position="626"/>
        <end position="644"/>
    </location>
</feature>
<evidence type="ECO:0008006" key="15">
    <source>
        <dbReference type="Google" id="ProtNLM"/>
    </source>
</evidence>
<keyword evidence="5 8" id="KW-1133">Transmembrane helix</keyword>
<comment type="subcellular location">
    <subcellularLocation>
        <location evidence="1">Membrane</location>
        <topology evidence="1">Multi-pass membrane protein</topology>
    </subcellularLocation>
</comment>
<feature type="compositionally biased region" description="Polar residues" evidence="7">
    <location>
        <begin position="753"/>
        <end position="769"/>
    </location>
</feature>
<keyword evidence="6 8" id="KW-0472">Membrane</keyword>
<name>A0A3A2ZA77_9EURO</name>
<dbReference type="Proteomes" id="UP000266188">
    <property type="component" value="Unassembled WGS sequence"/>
</dbReference>
<keyword evidence="4 8" id="KW-0812">Transmembrane</keyword>
<dbReference type="EMBL" id="MVGC01000367">
    <property type="protein sequence ID" value="RJE19816.1"/>
    <property type="molecule type" value="Genomic_DNA"/>
</dbReference>
<gene>
    <name evidence="13" type="ORF">PHISCL_07847</name>
</gene>
<dbReference type="GO" id="GO:0005227">
    <property type="term" value="F:calcium-activated cation channel activity"/>
    <property type="evidence" value="ECO:0007669"/>
    <property type="project" value="InterPro"/>
</dbReference>
<reference evidence="14" key="1">
    <citation type="submission" date="2017-02" db="EMBL/GenBank/DDBJ databases">
        <authorList>
            <person name="Tafer H."/>
            <person name="Lopandic K."/>
        </authorList>
    </citation>
    <scope>NUCLEOTIDE SEQUENCE [LARGE SCALE GENOMIC DNA]</scope>
    <source>
        <strain evidence="14">CBS 366.77</strain>
    </source>
</reference>
<organism evidence="13 14">
    <name type="scientific">Aspergillus sclerotialis</name>
    <dbReference type="NCBI Taxonomy" id="2070753"/>
    <lineage>
        <taxon>Eukaryota</taxon>
        <taxon>Fungi</taxon>
        <taxon>Dikarya</taxon>
        <taxon>Ascomycota</taxon>
        <taxon>Pezizomycotina</taxon>
        <taxon>Eurotiomycetes</taxon>
        <taxon>Eurotiomycetidae</taxon>
        <taxon>Eurotiales</taxon>
        <taxon>Aspergillaceae</taxon>
        <taxon>Aspergillus</taxon>
        <taxon>Aspergillus subgen. Polypaecilum</taxon>
    </lineage>
</organism>
<feature type="transmembrane region" description="Helical" evidence="8">
    <location>
        <begin position="107"/>
        <end position="127"/>
    </location>
</feature>
<proteinExistence type="inferred from homology"/>
<evidence type="ECO:0000256" key="5">
    <source>
        <dbReference type="ARBA" id="ARBA00022989"/>
    </source>
</evidence>
<feature type="transmembrane region" description="Helical" evidence="8">
    <location>
        <begin position="551"/>
        <end position="576"/>
    </location>
</feature>
<dbReference type="Pfam" id="PF14703">
    <property type="entry name" value="PHM7_cyt"/>
    <property type="match status" value="1"/>
</dbReference>
<keyword evidence="3" id="KW-0813">Transport</keyword>
<evidence type="ECO:0000256" key="2">
    <source>
        <dbReference type="ARBA" id="ARBA00007779"/>
    </source>
</evidence>
<feature type="transmembrane region" description="Helical" evidence="8">
    <location>
        <begin position="665"/>
        <end position="686"/>
    </location>
</feature>
<dbReference type="Pfam" id="PF12621">
    <property type="entry name" value="PHM7_ext"/>
    <property type="match status" value="1"/>
</dbReference>
<accession>A0A3A2ZA77</accession>
<evidence type="ECO:0000259" key="10">
    <source>
        <dbReference type="Pfam" id="PF12621"/>
    </source>
</evidence>
<evidence type="ECO:0000259" key="12">
    <source>
        <dbReference type="Pfam" id="PF14703"/>
    </source>
</evidence>
<dbReference type="InterPro" id="IPR032880">
    <property type="entry name" value="CSC1/OSCA1-like_N"/>
</dbReference>
<feature type="region of interest" description="Disordered" evidence="7">
    <location>
        <begin position="275"/>
        <end position="299"/>
    </location>
</feature>
<evidence type="ECO:0000256" key="7">
    <source>
        <dbReference type="SAM" id="MobiDB-lite"/>
    </source>
</evidence>
<dbReference type="PANTHER" id="PTHR13018:SF26">
    <property type="entry name" value="DOMAIN PROTEIN, PUTATIVE (AFU_ORTHOLOGUE AFUA_5G10920)-RELATED"/>
    <property type="match status" value="1"/>
</dbReference>
<dbReference type="InterPro" id="IPR027815">
    <property type="entry name" value="CSC1/OSCA1-like_cyt"/>
</dbReference>
<evidence type="ECO:0000256" key="4">
    <source>
        <dbReference type="ARBA" id="ARBA00022692"/>
    </source>
</evidence>
<evidence type="ECO:0000256" key="8">
    <source>
        <dbReference type="SAM" id="Phobius"/>
    </source>
</evidence>
<feature type="domain" description="CSC1/OSCA1-like cytosolic" evidence="12">
    <location>
        <begin position="199"/>
        <end position="399"/>
    </location>
</feature>
<evidence type="ECO:0000259" key="9">
    <source>
        <dbReference type="Pfam" id="PF02714"/>
    </source>
</evidence>
<dbReference type="GO" id="GO:0005886">
    <property type="term" value="C:plasma membrane"/>
    <property type="evidence" value="ECO:0007669"/>
    <property type="project" value="TreeGrafter"/>
</dbReference>
<keyword evidence="14" id="KW-1185">Reference proteome</keyword>
<dbReference type="Pfam" id="PF13967">
    <property type="entry name" value="RSN1_TM"/>
    <property type="match status" value="1"/>
</dbReference>
<dbReference type="OrthoDB" id="1076608at2759"/>
<feature type="domain" description="CSC1/OSCA1-like N-terminal transmembrane" evidence="11">
    <location>
        <begin position="28"/>
        <end position="176"/>
    </location>
</feature>
<feature type="region of interest" description="Disordered" evidence="7">
    <location>
        <begin position="745"/>
        <end position="786"/>
    </location>
</feature>
<feature type="transmembrane region" description="Helical" evidence="8">
    <location>
        <begin position="503"/>
        <end position="531"/>
    </location>
</feature>
<dbReference type="InterPro" id="IPR022257">
    <property type="entry name" value="PHM7_ext"/>
</dbReference>
<dbReference type="InterPro" id="IPR045122">
    <property type="entry name" value="Csc1-like"/>
</dbReference>
<evidence type="ECO:0000256" key="1">
    <source>
        <dbReference type="ARBA" id="ARBA00004141"/>
    </source>
</evidence>
<evidence type="ECO:0000313" key="13">
    <source>
        <dbReference type="EMBL" id="RJE19816.1"/>
    </source>
</evidence>
<dbReference type="AlphaFoldDB" id="A0A3A2ZA77"/>
<evidence type="ECO:0000313" key="14">
    <source>
        <dbReference type="Proteomes" id="UP000266188"/>
    </source>
</evidence>
<dbReference type="InterPro" id="IPR003864">
    <property type="entry name" value="CSC1/OSCA1-like_7TM"/>
</dbReference>
<evidence type="ECO:0000256" key="3">
    <source>
        <dbReference type="ARBA" id="ARBA00022448"/>
    </source>
</evidence>
<sequence length="896" mass="100756">MDIHDVGDGPHQLVRRAQKQGNSTSASAFVWALVPALITAVVFVLAFIILRKREHRMYMPRTFIGRGWERTPKSPTGFLNWIRAMYELPDTYVLQHHSLDAYLLIRFLKVISMVCLVGSILTMAVLWPVNATADQGNAQFDMLSISNIKFDVSRYFAHAFVSMFFIGFVFYTITREAIFYINLRQAYSLSPSYASRISSRTVLFTAVTRDYLNREKIKQMFGREKVKNVWLATDTKELEEKVTARDDAAMKLEAAETKLITLANKARQKALKKQAKQGHTEDAALADIPVGEPDDESGSVAARWLKPSDRPTHRLKMLIGKKVDTINWCRSEIERLTPEIEELQEKHRAGDVKLVSSVFVEFYVQADAQLAYQSVAHNLPLHMSPRYIGLEPSQVIWSNLRIKWWERIIRYTATVALVIALIVFWAIPTAVVGAISNIDNLTNMVPFLKFINHVPNWIKGAITGLLPTVLMSVLMALVPIFLRFMAKMGGDPTLSAVELTTQNYYFAFQVVQVFLVITLASSATSVVTKIIDDPSSAASLLATKIPKSSNFYISYITLQALSFASGTLLQIAPLILGKVLGKLLDTTPRKMYTRWSTMAGLNWGTVYPAFTLLSVVAITYSCIQPLVLGFAAIGLYLFYFAYRYNVLYVSNTYIDTQGKCYVQGLQHLTVGCYLLIVCLIGLFAIGTANGRVAIGPLVLEVIFLVFLVLYHVSLKNAMEPLINYLPKNLESEEEALLSQEHKLSKPEDPFVQRSHSTQDGLDGASTTVDSAEKGLANGTGNTSIPPQMKGNFITRYFRPDKYCDYATMRKLVPSGHEAAAYPPEVERDAYLHPSVKAQIPTLWIPRDDIGVSRQEVLHSSKVIPITDEEAWLDEKNKLQWDVDKGEPPIYQEKIYY</sequence>
<feature type="transmembrane region" description="Helical" evidence="8">
    <location>
        <begin position="692"/>
        <end position="712"/>
    </location>
</feature>
<evidence type="ECO:0000259" key="11">
    <source>
        <dbReference type="Pfam" id="PF13967"/>
    </source>
</evidence>
<dbReference type="PANTHER" id="PTHR13018">
    <property type="entry name" value="PROBABLE MEMBRANE PROTEIN DUF221-RELATED"/>
    <property type="match status" value="1"/>
</dbReference>